<organism evidence="1 2">
    <name type="scientific">Streptococcus pneumoniae</name>
    <dbReference type="NCBI Taxonomy" id="1313"/>
    <lineage>
        <taxon>Bacteria</taxon>
        <taxon>Bacillati</taxon>
        <taxon>Bacillota</taxon>
        <taxon>Bacilli</taxon>
        <taxon>Lactobacillales</taxon>
        <taxon>Streptococcaceae</taxon>
        <taxon>Streptococcus</taxon>
    </lineage>
</organism>
<dbReference type="Proteomes" id="UP000483094">
    <property type="component" value="Unassembled WGS sequence"/>
</dbReference>
<sequence>MATDYTKQPKETITMMIKLVRIGKDAELRSANGKPVLSLSVVYDVGYGANKKSQWLN</sequence>
<dbReference type="EMBL" id="WNHQ01002514">
    <property type="protein sequence ID" value="MTV75704.1"/>
    <property type="molecule type" value="Genomic_DNA"/>
</dbReference>
<comment type="caution">
    <text evidence="1">The sequence shown here is derived from an EMBL/GenBank/DDBJ whole genome shotgun (WGS) entry which is preliminary data.</text>
</comment>
<feature type="non-terminal residue" evidence="1">
    <location>
        <position position="57"/>
    </location>
</feature>
<dbReference type="AlphaFoldDB" id="A0A6G2DGL9"/>
<name>A0A6G2DGL9_STREE</name>
<protein>
    <submittedName>
        <fullName evidence="1">Uncharacterized protein</fullName>
    </submittedName>
</protein>
<accession>A0A6G2DGL9</accession>
<reference evidence="1 2" key="1">
    <citation type="submission" date="2019-11" db="EMBL/GenBank/DDBJ databases">
        <title>Growth characteristics of pneumococcus vary with the chemical composition of the capsule and with environmental conditions.</title>
        <authorList>
            <person name="Tothpal A."/>
            <person name="Desobry K."/>
            <person name="Joshi S."/>
            <person name="Wyllie A.L."/>
            <person name="Weinberger D.M."/>
        </authorList>
    </citation>
    <scope>NUCLEOTIDE SEQUENCE [LARGE SCALE GENOMIC DNA]</scope>
    <source>
        <strain evidence="2">pnumococcus19F</strain>
    </source>
</reference>
<gene>
    <name evidence="1" type="ORF">GM540_17385</name>
</gene>
<proteinExistence type="predicted"/>
<evidence type="ECO:0000313" key="1">
    <source>
        <dbReference type="EMBL" id="MTV75704.1"/>
    </source>
</evidence>
<evidence type="ECO:0000313" key="2">
    <source>
        <dbReference type="Proteomes" id="UP000483094"/>
    </source>
</evidence>